<dbReference type="InterPro" id="IPR006530">
    <property type="entry name" value="YD"/>
</dbReference>
<sequence>MRHPLFLLPVLLAIGAASANSPDGHLSQTAPTGNTGGALAVTATGQAVTSIPLQVPPGIGALSPSLSVNYSSHTENGELGVGFSLAATSSIKRCGRIMSDDATLHPITFRDEANESPPQFPADWFCLDGMRLIGMENSLKVGRVYRKYNDDGSRVLAKASSDGLPGFELQLPDGSSHFYGTDDPSRVYSFDMDPTGGAIKLPYEWKLTRVRDPHGNVMTYHYAFTDNFTDPLGTHSRLDHRLTEIRYVNNTRRVTFQYERLPEHEVFNGFFSMTRYRHSFRLKGISTFAPSAIATEGQRLVRQYVFTYANNMSTTKRSLLQSLQECVQESGAPVCKRATEFTWQAGGYSGNILLDDKAGDFAFDQKLFPVHGIPEQDHEAVFQLLELDGNQDGTTDILVAPWWEGGGQGQNWSFWAIRPSPQESSIVDTGIPVRAPQPIPQTPVEVCDYTKNCNTYLLPGDTLSSATFELDGDDRTDVLVPMGEYADLPMMWGFAQGLQVLKQTPGLPQGFATAGAYIPYSRTALLVAPGDFNGDGLSDLMVCVENDDRSRYFDPKNGSGTLPPGLEGSALYQGHWVYLENRSYLNPYTFTPLTLTTHPCSALDKIHVMDFDGDGTDNLLTIEGYNPVGGNLASQPGHWPPLWVNGSWFSPSQLRGRTYQALIFHTNLGQHTTESDFYTRNTGLPFDYYQRLHAGNGGNRACLDQYGALCRGNGFGADKVGDINGDGFPDVVRFESEATLESNGLSPFVNPEGGALLPDVGAAWAGRIEVWLNIGGFFVRSHDWMQTLGATSFHGQFLSAHLVDWDRDGSDELLIRNGAPQDSNAQPMIIEYPRQGGGTLEWSMTTLPPLPWTMDERALSLGDYNADGLLDVMVRSRNPDNDSDPLNDPWLLDFHVRQGDVPDLMQRLTNGNGASWMALYKPMSDPNIYREAFVPFPGLEDAVDSRRVFDTRSLVSSLLSPMGISPTVGSRKTDYFYKNAQQLLQGHQFLGFEHRNVKDDGATGPDAPPKDFTDLRLETYSTRSANINHNGRVAPHAGKLRQSLSLRKQIDTQDGALAVLTENQYTFVPRADFHGDPDWQVTPNWFGPCGYQYDQSLCASYFFSSLTRSTEVRAFEQFDSWLWTYGGLSWTALTPAQFADMAHADAQQGILPLKHTRKGYSAFPDAQDPNYTHDYDELGFPTRFYSEDVKSGARYETDLKYDHRLGVWQLGLVTEEKVTHRLPGALPEARTRTVQTTYTATGEPDVVTVEPTQAEYRYTTRHGYDSFGNATALQVSDAEGNDRNLTLQYGPDGVFPISFTNGLGHTATRRWEPGMGLVLSSTSPDGVKSISDFDGFGRPTFSQVWSQDTAMTPGTSITYEPLAFMPPRVIIEAPGLGTSETTFDNLGRPVQSVSKGFKGQYEVFNYAQYDDRGRLVRVSQPAKTGESALWTHLTYDVRGRLIERATPGDIEGVIKTRWIHEGLKTTQIDPDGNQTWLLSDTRGNVVRSADGHKADAPGTATEMCYRYGHFEGLNRLEPCTPTALRAPTQFVLDLYNRRLAMNEKQTGLQTFDYDPLGQLRSSVDAEGQTLQYEYDDLGRPITILDSEGGSTTWAYDVSRPGFLHQSVSRDGHAKTHVYDVFGRPSATDWTINGEVFRMQTFYDAFGRPQSLRYPTNLTVGMQYDDFGNLLRLTGFDNASVGFPLWEQLQADPYGGVHEALFGNGVVTTRTFDANTGRLESIRSVLHPQGAATTVQDLRLEWTKAMDLRKRLDALNDQSESFRYDAKHQLLGTQAKKGAVTQDATFAYDAFGNLLDRPDVGAYTYQDERLQTAGTTAFWYNDNGALIARSVNGINTALTHDPHGRVTSIFSLPTYELKFGYDAEGERVRRFDAQSGLETLTLGGWYRRERNVNTPLTPARHTHLVKVGTETIAELSRTYNGQGGIVTSTQHFLLPDELGSTAVVTDHTGAVVERRSYTAWGQPRNPLDWTQSTLFSTASLVTQGFTGHEGRDDGGFTFMRGRMYDASVGRFISPDPIVQAPFMLADLNRYSYAWNNPVSVTDPTGLCEKGGGDWSGPGVSGGAGMAFPFSIPWGCGAGTGSSDSIIPEHGGDGGPGSGGGGGGNGSPSLTPGNPEHEYAQSNPSVASVPVPSGEAAAGPVQVQRDTSSSKRQRKASAALALARLAYELTRSVYDQSIAQARMEESMRGLTFDFERFDERVLQLRSAAHQLSAREEKAREERAIRQKEQARERRRFNRKFAHGARWATLGLALASATSPWALLAFGFGVAGVEVSVGTQIITQDSSQFSTASTAAGTAGTLADGAAALRPFARFAGMLGRFGLRMTIYGYVQFASEETMELLTPSE</sequence>
<evidence type="ECO:0000313" key="10">
    <source>
        <dbReference type="EMBL" id="SEU34913.1"/>
    </source>
</evidence>
<keyword evidence="11" id="KW-1185">Reference proteome</keyword>
<dbReference type="OrthoDB" id="5475831at2"/>
<feature type="compositionally biased region" description="Gly residues" evidence="6">
    <location>
        <begin position="2091"/>
        <end position="2104"/>
    </location>
</feature>
<reference evidence="9 12" key="2">
    <citation type="submission" date="2019-07" db="EMBL/GenBank/DDBJ databases">
        <title>Whole genome shotgun sequence of Myxococcus fulvus NBRC 100333.</title>
        <authorList>
            <person name="Hosoyama A."/>
            <person name="Uohara A."/>
            <person name="Ohji S."/>
            <person name="Ichikawa N."/>
        </authorList>
    </citation>
    <scope>NUCLEOTIDE SEQUENCE [LARGE SCALE GENOMIC DNA]</scope>
    <source>
        <strain evidence="9 12">NBRC 100333</strain>
    </source>
</reference>
<dbReference type="Gene3D" id="2.130.10.130">
    <property type="entry name" value="Integrin alpha, N-terminal"/>
    <property type="match status" value="1"/>
</dbReference>
<dbReference type="SUPFAM" id="SSF69318">
    <property type="entry name" value="Integrin alpha N-terminal domain"/>
    <property type="match status" value="1"/>
</dbReference>
<dbReference type="InterPro" id="IPR028994">
    <property type="entry name" value="Integrin_alpha_N"/>
</dbReference>
<dbReference type="Pfam" id="PF05593">
    <property type="entry name" value="RHS_repeat"/>
    <property type="match status" value="1"/>
</dbReference>
<dbReference type="Gene3D" id="2.180.10.10">
    <property type="entry name" value="RHS repeat-associated core"/>
    <property type="match status" value="3"/>
</dbReference>
<dbReference type="Pfam" id="PF25023">
    <property type="entry name" value="TEN_YD-shell"/>
    <property type="match status" value="1"/>
</dbReference>
<dbReference type="InterPro" id="IPR003284">
    <property type="entry name" value="Sal_SpvB"/>
</dbReference>
<dbReference type="PANTHER" id="PTHR32305:SF15">
    <property type="entry name" value="PROTEIN RHSA-RELATED"/>
    <property type="match status" value="1"/>
</dbReference>
<dbReference type="Pfam" id="PF03534">
    <property type="entry name" value="SpvB"/>
    <property type="match status" value="1"/>
</dbReference>
<protein>
    <submittedName>
        <fullName evidence="10">RHS repeat-associated core domain-containing protein</fullName>
    </submittedName>
</protein>
<evidence type="ECO:0000256" key="1">
    <source>
        <dbReference type="ARBA" id="ARBA00004613"/>
    </source>
</evidence>
<dbReference type="PANTHER" id="PTHR32305">
    <property type="match status" value="1"/>
</dbReference>
<proteinExistence type="predicted"/>
<feature type="compositionally biased region" description="Low complexity" evidence="6">
    <location>
        <begin position="2122"/>
        <end position="2136"/>
    </location>
</feature>
<keyword evidence="2" id="KW-0964">Secreted</keyword>
<feature type="signal peptide" evidence="7">
    <location>
        <begin position="1"/>
        <end position="19"/>
    </location>
</feature>
<organism evidence="9 12">
    <name type="scientific">Myxococcus fulvus</name>
    <dbReference type="NCBI Taxonomy" id="33"/>
    <lineage>
        <taxon>Bacteria</taxon>
        <taxon>Pseudomonadati</taxon>
        <taxon>Myxococcota</taxon>
        <taxon>Myxococcia</taxon>
        <taxon>Myxococcales</taxon>
        <taxon>Cystobacterineae</taxon>
        <taxon>Myxococcaceae</taxon>
        <taxon>Myxococcus</taxon>
    </lineage>
</organism>
<evidence type="ECO:0000256" key="6">
    <source>
        <dbReference type="SAM" id="MobiDB-lite"/>
    </source>
</evidence>
<evidence type="ECO:0000256" key="2">
    <source>
        <dbReference type="ARBA" id="ARBA00022525"/>
    </source>
</evidence>
<dbReference type="InterPro" id="IPR050708">
    <property type="entry name" value="T6SS_VgrG/RHS"/>
</dbReference>
<dbReference type="EMBL" id="BJXR01000037">
    <property type="protein sequence ID" value="GEN10245.1"/>
    <property type="molecule type" value="Genomic_DNA"/>
</dbReference>
<accession>A0A511T7V4</accession>
<dbReference type="STRING" id="1334629.MFUL124B02_14100"/>
<feature type="chain" id="PRO_5022967630" evidence="7">
    <location>
        <begin position="20"/>
        <end position="2344"/>
    </location>
</feature>
<evidence type="ECO:0000256" key="5">
    <source>
        <dbReference type="SAM" id="Coils"/>
    </source>
</evidence>
<dbReference type="GO" id="GO:0005737">
    <property type="term" value="C:cytoplasm"/>
    <property type="evidence" value="ECO:0007669"/>
    <property type="project" value="InterPro"/>
</dbReference>
<dbReference type="NCBIfam" id="TIGR01643">
    <property type="entry name" value="YD_repeat_2x"/>
    <property type="match status" value="1"/>
</dbReference>
<dbReference type="RefSeq" id="WP_083560524.1">
    <property type="nucleotide sequence ID" value="NZ_BJXR01000037.1"/>
</dbReference>
<evidence type="ECO:0000256" key="3">
    <source>
        <dbReference type="ARBA" id="ARBA00022737"/>
    </source>
</evidence>
<evidence type="ECO:0000313" key="12">
    <source>
        <dbReference type="Proteomes" id="UP000321514"/>
    </source>
</evidence>
<evidence type="ECO:0000259" key="8">
    <source>
        <dbReference type="Pfam" id="PF25023"/>
    </source>
</evidence>
<feature type="domain" description="Teneurin-like YD-shell" evidence="8">
    <location>
        <begin position="1755"/>
        <end position="2037"/>
    </location>
</feature>
<keyword evidence="4" id="KW-0843">Virulence</keyword>
<name>A0A511T7V4_MYXFU</name>
<feature type="region of interest" description="Disordered" evidence="6">
    <location>
        <begin position="2079"/>
        <end position="2151"/>
    </location>
</feature>
<reference evidence="10 11" key="1">
    <citation type="submission" date="2016-10" db="EMBL/GenBank/DDBJ databases">
        <authorList>
            <person name="Varghese N."/>
            <person name="Submissions S."/>
        </authorList>
    </citation>
    <scope>NUCLEOTIDE SEQUENCE [LARGE SCALE GENOMIC DNA]</scope>
    <source>
        <strain evidence="10 11">DSM 16525</strain>
    </source>
</reference>
<keyword evidence="7" id="KW-0732">Signal</keyword>
<dbReference type="InterPro" id="IPR022385">
    <property type="entry name" value="Rhs_assc_core"/>
</dbReference>
<evidence type="ECO:0000313" key="11">
    <source>
        <dbReference type="Proteomes" id="UP000183760"/>
    </source>
</evidence>
<keyword evidence="5" id="KW-0175">Coiled coil</keyword>
<keyword evidence="3" id="KW-0677">Repeat</keyword>
<dbReference type="EMBL" id="FOIB01000010">
    <property type="protein sequence ID" value="SEU34913.1"/>
    <property type="molecule type" value="Genomic_DNA"/>
</dbReference>
<dbReference type="Proteomes" id="UP000183760">
    <property type="component" value="Unassembled WGS sequence"/>
</dbReference>
<dbReference type="InterPro" id="IPR031325">
    <property type="entry name" value="RHS_repeat"/>
</dbReference>
<comment type="subcellular location">
    <subcellularLocation>
        <location evidence="1">Secreted</location>
    </subcellularLocation>
</comment>
<feature type="coiled-coil region" evidence="5">
    <location>
        <begin position="2199"/>
        <end position="2231"/>
    </location>
</feature>
<dbReference type="NCBIfam" id="TIGR03696">
    <property type="entry name" value="Rhs_assc_core"/>
    <property type="match status" value="1"/>
</dbReference>
<dbReference type="GO" id="GO:0005576">
    <property type="term" value="C:extracellular region"/>
    <property type="evidence" value="ECO:0007669"/>
    <property type="project" value="UniProtKB-SubCell"/>
</dbReference>
<dbReference type="Proteomes" id="UP000321514">
    <property type="component" value="Unassembled WGS sequence"/>
</dbReference>
<comment type="caution">
    <text evidence="9">The sequence shown here is derived from an EMBL/GenBank/DDBJ whole genome shotgun (WGS) entry which is preliminary data.</text>
</comment>
<gene>
    <name evidence="9" type="ORF">MFU01_52820</name>
    <name evidence="10" type="ORF">SAMN05443572_110153</name>
</gene>
<evidence type="ECO:0000256" key="7">
    <source>
        <dbReference type="SAM" id="SignalP"/>
    </source>
</evidence>
<evidence type="ECO:0000256" key="4">
    <source>
        <dbReference type="ARBA" id="ARBA00023026"/>
    </source>
</evidence>
<evidence type="ECO:0000313" key="9">
    <source>
        <dbReference type="EMBL" id="GEN10245.1"/>
    </source>
</evidence>
<dbReference type="InterPro" id="IPR056823">
    <property type="entry name" value="TEN-like_YD-shell"/>
</dbReference>